<protein>
    <submittedName>
        <fullName evidence="8">Osmoprotectant transport system permease protein</fullName>
    </submittedName>
</protein>
<dbReference type="AlphaFoldDB" id="A0A841C3T6"/>
<sequence>MPSKVLFVAAVGSDPRNPWFSWSYVRQNSDTLLAALREHVLLTVVAVLVASLIAIPLALVAYRLEWLSGTILALCGALYTVPSLALFAMLAPFTGLKPVTVLIGLVLYALLTILRGGLTGLRQVPPEVREAARGMGYGKLRLLWRIELPLAMPSIVTGLRIATVTTVALVTVGYVAGHGGFGTLIISGFNNNFYRPQIMTATLACVGLALVFDGLLLLAARATMPWQRRKGSS</sequence>
<dbReference type="RefSeq" id="WP_184845256.1">
    <property type="nucleotide sequence ID" value="NZ_JACHMN010000003.1"/>
</dbReference>
<proteinExistence type="inferred from homology"/>
<dbReference type="EMBL" id="JACHMN010000003">
    <property type="protein sequence ID" value="MBB5873722.1"/>
    <property type="molecule type" value="Genomic_DNA"/>
</dbReference>
<organism evidence="8 9">
    <name type="scientific">Allocatelliglobosispora scoriae</name>
    <dbReference type="NCBI Taxonomy" id="643052"/>
    <lineage>
        <taxon>Bacteria</taxon>
        <taxon>Bacillati</taxon>
        <taxon>Actinomycetota</taxon>
        <taxon>Actinomycetes</taxon>
        <taxon>Micromonosporales</taxon>
        <taxon>Micromonosporaceae</taxon>
        <taxon>Allocatelliglobosispora</taxon>
    </lineage>
</organism>
<feature type="transmembrane region" description="Helical" evidence="6">
    <location>
        <begin position="99"/>
        <end position="121"/>
    </location>
</feature>
<dbReference type="Proteomes" id="UP000587527">
    <property type="component" value="Unassembled WGS sequence"/>
</dbReference>
<dbReference type="PROSITE" id="PS50928">
    <property type="entry name" value="ABC_TM1"/>
    <property type="match status" value="1"/>
</dbReference>
<gene>
    <name evidence="8" type="ORF">F4553_007156</name>
</gene>
<comment type="caution">
    <text evidence="8">The sequence shown here is derived from an EMBL/GenBank/DDBJ whole genome shotgun (WGS) entry which is preliminary data.</text>
</comment>
<keyword evidence="4 6" id="KW-1133">Transmembrane helix</keyword>
<feature type="transmembrane region" description="Helical" evidence="6">
    <location>
        <begin position="198"/>
        <end position="220"/>
    </location>
</feature>
<dbReference type="GO" id="GO:0055085">
    <property type="term" value="P:transmembrane transport"/>
    <property type="evidence" value="ECO:0007669"/>
    <property type="project" value="InterPro"/>
</dbReference>
<feature type="transmembrane region" description="Helical" evidence="6">
    <location>
        <begin position="167"/>
        <end position="186"/>
    </location>
</feature>
<evidence type="ECO:0000313" key="9">
    <source>
        <dbReference type="Proteomes" id="UP000587527"/>
    </source>
</evidence>
<accession>A0A841C3T6</accession>
<dbReference type="SUPFAM" id="SSF161098">
    <property type="entry name" value="MetI-like"/>
    <property type="match status" value="1"/>
</dbReference>
<evidence type="ECO:0000256" key="3">
    <source>
        <dbReference type="ARBA" id="ARBA00022692"/>
    </source>
</evidence>
<dbReference type="PANTHER" id="PTHR30177">
    <property type="entry name" value="GLYCINE BETAINE/L-PROLINE TRANSPORT SYSTEM PERMEASE PROTEIN PROW"/>
    <property type="match status" value="1"/>
</dbReference>
<evidence type="ECO:0000259" key="7">
    <source>
        <dbReference type="PROSITE" id="PS50928"/>
    </source>
</evidence>
<evidence type="ECO:0000256" key="1">
    <source>
        <dbReference type="ARBA" id="ARBA00004141"/>
    </source>
</evidence>
<dbReference type="InterPro" id="IPR000515">
    <property type="entry name" value="MetI-like"/>
</dbReference>
<dbReference type="CDD" id="cd06261">
    <property type="entry name" value="TM_PBP2"/>
    <property type="match status" value="1"/>
</dbReference>
<feature type="transmembrane region" description="Helical" evidence="6">
    <location>
        <begin position="71"/>
        <end position="93"/>
    </location>
</feature>
<feature type="domain" description="ABC transmembrane type-1" evidence="7">
    <location>
        <begin position="36"/>
        <end position="216"/>
    </location>
</feature>
<evidence type="ECO:0000256" key="4">
    <source>
        <dbReference type="ARBA" id="ARBA00022989"/>
    </source>
</evidence>
<evidence type="ECO:0000256" key="2">
    <source>
        <dbReference type="ARBA" id="ARBA00022448"/>
    </source>
</evidence>
<feature type="transmembrane region" description="Helical" evidence="6">
    <location>
        <begin position="39"/>
        <end position="59"/>
    </location>
</feature>
<dbReference type="PANTHER" id="PTHR30177:SF4">
    <property type="entry name" value="OSMOPROTECTANT IMPORT PERMEASE PROTEIN OSMW"/>
    <property type="match status" value="1"/>
</dbReference>
<evidence type="ECO:0000256" key="5">
    <source>
        <dbReference type="ARBA" id="ARBA00023136"/>
    </source>
</evidence>
<comment type="similarity">
    <text evidence="6">Belongs to the binding-protein-dependent transport system permease family.</text>
</comment>
<name>A0A841C3T6_9ACTN</name>
<evidence type="ECO:0000313" key="8">
    <source>
        <dbReference type="EMBL" id="MBB5873722.1"/>
    </source>
</evidence>
<dbReference type="GO" id="GO:0031460">
    <property type="term" value="P:glycine betaine transport"/>
    <property type="evidence" value="ECO:0007669"/>
    <property type="project" value="TreeGrafter"/>
</dbReference>
<comment type="subcellular location">
    <subcellularLocation>
        <location evidence="6">Cell membrane</location>
        <topology evidence="6">Multi-pass membrane protein</topology>
    </subcellularLocation>
    <subcellularLocation>
        <location evidence="1">Membrane</location>
        <topology evidence="1">Multi-pass membrane protein</topology>
    </subcellularLocation>
</comment>
<dbReference type="InterPro" id="IPR051204">
    <property type="entry name" value="ABC_transp_perm/SBD"/>
</dbReference>
<keyword evidence="9" id="KW-1185">Reference proteome</keyword>
<keyword evidence="5 6" id="KW-0472">Membrane</keyword>
<dbReference type="InterPro" id="IPR035906">
    <property type="entry name" value="MetI-like_sf"/>
</dbReference>
<dbReference type="GO" id="GO:0005886">
    <property type="term" value="C:plasma membrane"/>
    <property type="evidence" value="ECO:0007669"/>
    <property type="project" value="UniProtKB-SubCell"/>
</dbReference>
<keyword evidence="3 6" id="KW-0812">Transmembrane</keyword>
<evidence type="ECO:0000256" key="6">
    <source>
        <dbReference type="RuleBase" id="RU363032"/>
    </source>
</evidence>
<dbReference type="Gene3D" id="1.10.3720.10">
    <property type="entry name" value="MetI-like"/>
    <property type="match status" value="1"/>
</dbReference>
<keyword evidence="2 6" id="KW-0813">Transport</keyword>
<dbReference type="Pfam" id="PF00528">
    <property type="entry name" value="BPD_transp_1"/>
    <property type="match status" value="1"/>
</dbReference>
<reference evidence="8 9" key="1">
    <citation type="submission" date="2020-08" db="EMBL/GenBank/DDBJ databases">
        <title>Sequencing the genomes of 1000 actinobacteria strains.</title>
        <authorList>
            <person name="Klenk H.-P."/>
        </authorList>
    </citation>
    <scope>NUCLEOTIDE SEQUENCE [LARGE SCALE GENOMIC DNA]</scope>
    <source>
        <strain evidence="8 9">DSM 45362</strain>
    </source>
</reference>